<dbReference type="PANTHER" id="PTHR22789:SF0">
    <property type="entry name" value="3-OXO-TETRONATE 4-PHOSPHATE DECARBOXYLASE-RELATED"/>
    <property type="match status" value="1"/>
</dbReference>
<keyword evidence="1" id="KW-0479">Metal-binding</keyword>
<evidence type="ECO:0000313" key="5">
    <source>
        <dbReference type="Proteomes" id="UP000594468"/>
    </source>
</evidence>
<dbReference type="Gene3D" id="3.40.225.10">
    <property type="entry name" value="Class II aldolase/adducin N-terminal domain"/>
    <property type="match status" value="1"/>
</dbReference>
<dbReference type="Pfam" id="PF00596">
    <property type="entry name" value="Aldolase_II"/>
    <property type="match status" value="1"/>
</dbReference>
<dbReference type="GO" id="GO:0046872">
    <property type="term" value="F:metal ion binding"/>
    <property type="evidence" value="ECO:0007669"/>
    <property type="project" value="UniProtKB-KW"/>
</dbReference>
<feature type="domain" description="Class II aldolase/adducin N-terminal" evidence="3">
    <location>
        <begin position="12"/>
        <end position="223"/>
    </location>
</feature>
<dbReference type="SMART" id="SM01007">
    <property type="entry name" value="Aldolase_II"/>
    <property type="match status" value="1"/>
</dbReference>
<dbReference type="GO" id="GO:0016832">
    <property type="term" value="F:aldehyde-lyase activity"/>
    <property type="evidence" value="ECO:0007669"/>
    <property type="project" value="TreeGrafter"/>
</dbReference>
<dbReference type="EMBL" id="CP062983">
    <property type="protein sequence ID" value="QPC84242.1"/>
    <property type="molecule type" value="Genomic_DNA"/>
</dbReference>
<dbReference type="InterPro" id="IPR050197">
    <property type="entry name" value="Aldolase_class_II_sugar_metab"/>
</dbReference>
<dbReference type="KEGG" id="pmet:G4Y79_07675"/>
<organism evidence="4 5">
    <name type="scientific">Phototrophicus methaneseepsis</name>
    <dbReference type="NCBI Taxonomy" id="2710758"/>
    <lineage>
        <taxon>Bacteria</taxon>
        <taxon>Bacillati</taxon>
        <taxon>Chloroflexota</taxon>
        <taxon>Candidatus Thermofontia</taxon>
        <taxon>Phototrophicales</taxon>
        <taxon>Phototrophicaceae</taxon>
        <taxon>Phototrophicus</taxon>
    </lineage>
</organism>
<dbReference type="Proteomes" id="UP000594468">
    <property type="component" value="Chromosome"/>
</dbReference>
<gene>
    <name evidence="4" type="ORF">G4Y79_07675</name>
</gene>
<dbReference type="GO" id="GO:0005829">
    <property type="term" value="C:cytosol"/>
    <property type="evidence" value="ECO:0007669"/>
    <property type="project" value="TreeGrafter"/>
</dbReference>
<evidence type="ECO:0000313" key="4">
    <source>
        <dbReference type="EMBL" id="QPC84242.1"/>
    </source>
</evidence>
<dbReference type="AlphaFoldDB" id="A0A7S8EC55"/>
<reference evidence="4 5" key="1">
    <citation type="submission" date="2020-02" db="EMBL/GenBank/DDBJ databases">
        <authorList>
            <person name="Zheng R.K."/>
            <person name="Sun C.M."/>
        </authorList>
    </citation>
    <scope>NUCLEOTIDE SEQUENCE [LARGE SCALE GENOMIC DNA]</scope>
    <source>
        <strain evidence="5">rifampicinis</strain>
    </source>
</reference>
<proteinExistence type="predicted"/>
<dbReference type="RefSeq" id="WP_195172305.1">
    <property type="nucleotide sequence ID" value="NZ_CP062983.1"/>
</dbReference>
<dbReference type="SUPFAM" id="SSF53639">
    <property type="entry name" value="AraD/HMP-PK domain-like"/>
    <property type="match status" value="1"/>
</dbReference>
<name>A0A7S8EC55_9CHLR</name>
<evidence type="ECO:0000259" key="3">
    <source>
        <dbReference type="SMART" id="SM01007"/>
    </source>
</evidence>
<accession>A0A7S8EC55</accession>
<dbReference type="InterPro" id="IPR001303">
    <property type="entry name" value="Aldolase_II/adducin_N"/>
</dbReference>
<dbReference type="PANTHER" id="PTHR22789">
    <property type="entry name" value="FUCULOSE PHOSPHATE ALDOLASE"/>
    <property type="match status" value="1"/>
</dbReference>
<dbReference type="InterPro" id="IPR036409">
    <property type="entry name" value="Aldolase_II/adducin_N_sf"/>
</dbReference>
<dbReference type="GO" id="GO:0019323">
    <property type="term" value="P:pentose catabolic process"/>
    <property type="evidence" value="ECO:0007669"/>
    <property type="project" value="TreeGrafter"/>
</dbReference>
<keyword evidence="2" id="KW-0456">Lyase</keyword>
<evidence type="ECO:0000256" key="1">
    <source>
        <dbReference type="ARBA" id="ARBA00022723"/>
    </source>
</evidence>
<protein>
    <submittedName>
        <fullName evidence="4">Class II aldolase/adducin family protein</fullName>
    </submittedName>
</protein>
<sequence>MPSPTSQQDKLDALLQMTRTLGEPHREYVIIGEGNTSCRIDADAFYIKASGQQMVNIGAEGFVAVQFAPVLALLDDPPATYSEAKRISNDARVDRSVSVVPSVEVSFHAMLLHECDAQIIGHTHPIAVNRLLCSNHAEAFAKNRTCPDEVVLCGPESVFVPYVDPGLPLAIIMRDKVRAYMAAYDEAPKVILLANHGMIAIGQTPTEVLNITAMCVKAAHILMGAYAVGEPVFLPREEILHIYKRPDEIYRRNQFV</sequence>
<keyword evidence="5" id="KW-1185">Reference proteome</keyword>
<evidence type="ECO:0000256" key="2">
    <source>
        <dbReference type="ARBA" id="ARBA00023239"/>
    </source>
</evidence>